<dbReference type="Proteomes" id="UP000694423">
    <property type="component" value="Unplaced"/>
</dbReference>
<dbReference type="PANTHER" id="PTHR23428">
    <property type="entry name" value="HISTONE H2B"/>
    <property type="match status" value="1"/>
</dbReference>
<protein>
    <submittedName>
        <fullName evidence="2">Uncharacterized protein</fullName>
    </submittedName>
</protein>
<dbReference type="GO" id="GO:0046982">
    <property type="term" value="F:protein heterodimerization activity"/>
    <property type="evidence" value="ECO:0007669"/>
    <property type="project" value="InterPro"/>
</dbReference>
<dbReference type="Ensembl" id="ENSDNVT00000008422.1">
    <property type="protein sequence ID" value="ENSDNVP00000006962.1"/>
    <property type="gene ID" value="ENSDNVG00000004983.1"/>
</dbReference>
<comment type="similarity">
    <text evidence="1">Belongs to the histone H2B family.</text>
</comment>
<dbReference type="InterPro" id="IPR000558">
    <property type="entry name" value="Histone_H2B"/>
</dbReference>
<dbReference type="PRINTS" id="PR00621">
    <property type="entry name" value="HISTONEH2B"/>
</dbReference>
<name>A0A8C4P538_DRONO</name>
<sequence>LRLILTSMQKLKKGGKKLSSNTAAKKDEKKLKSRKELYSFYVYKVLKEVHAVIDVPSKALGFMWYFVRDFSGYVAAEVLCLAQYSSLTRQLEKHAVSSSSLAYTSYFSCFLD</sequence>
<dbReference type="GO" id="GO:0030527">
    <property type="term" value="F:structural constituent of chromatin"/>
    <property type="evidence" value="ECO:0007669"/>
    <property type="project" value="InterPro"/>
</dbReference>
<dbReference type="AlphaFoldDB" id="A0A8C4P538"/>
<dbReference type="SMART" id="SM00427">
    <property type="entry name" value="H2B"/>
    <property type="match status" value="1"/>
</dbReference>
<reference evidence="2" key="2">
    <citation type="submission" date="2025-09" db="UniProtKB">
        <authorList>
            <consortium name="Ensembl"/>
        </authorList>
    </citation>
    <scope>IDENTIFICATION</scope>
</reference>
<evidence type="ECO:0000313" key="3">
    <source>
        <dbReference type="Proteomes" id="UP000694423"/>
    </source>
</evidence>
<organism evidence="2 3">
    <name type="scientific">Dromaius novaehollandiae</name>
    <name type="common">Emu</name>
    <dbReference type="NCBI Taxonomy" id="8790"/>
    <lineage>
        <taxon>Eukaryota</taxon>
        <taxon>Metazoa</taxon>
        <taxon>Chordata</taxon>
        <taxon>Craniata</taxon>
        <taxon>Vertebrata</taxon>
        <taxon>Euteleostomi</taxon>
        <taxon>Archelosauria</taxon>
        <taxon>Archosauria</taxon>
        <taxon>Dinosauria</taxon>
        <taxon>Saurischia</taxon>
        <taxon>Theropoda</taxon>
        <taxon>Coelurosauria</taxon>
        <taxon>Aves</taxon>
        <taxon>Palaeognathae</taxon>
        <taxon>Casuariiformes</taxon>
        <taxon>Dromaiidae</taxon>
        <taxon>Dromaius</taxon>
    </lineage>
</organism>
<dbReference type="SUPFAM" id="SSF47113">
    <property type="entry name" value="Histone-fold"/>
    <property type="match status" value="1"/>
</dbReference>
<evidence type="ECO:0000256" key="1">
    <source>
        <dbReference type="ARBA" id="ARBA00006846"/>
    </source>
</evidence>
<dbReference type="Gene3D" id="1.10.20.10">
    <property type="entry name" value="Histone, subunit A"/>
    <property type="match status" value="1"/>
</dbReference>
<proteinExistence type="inferred from homology"/>
<keyword evidence="3" id="KW-1185">Reference proteome</keyword>
<dbReference type="GO" id="GO:0003677">
    <property type="term" value="F:DNA binding"/>
    <property type="evidence" value="ECO:0007669"/>
    <property type="project" value="InterPro"/>
</dbReference>
<dbReference type="InterPro" id="IPR009072">
    <property type="entry name" value="Histone-fold"/>
</dbReference>
<accession>A0A8C4P538</accession>
<dbReference type="GO" id="GO:0000786">
    <property type="term" value="C:nucleosome"/>
    <property type="evidence" value="ECO:0007669"/>
    <property type="project" value="InterPro"/>
</dbReference>
<reference evidence="2" key="1">
    <citation type="submission" date="2025-08" db="UniProtKB">
        <authorList>
            <consortium name="Ensembl"/>
        </authorList>
    </citation>
    <scope>IDENTIFICATION</scope>
</reference>
<evidence type="ECO:0000313" key="2">
    <source>
        <dbReference type="Ensembl" id="ENSDNVP00000006962.1"/>
    </source>
</evidence>